<proteinExistence type="predicted"/>
<comment type="caution">
    <text evidence="2">The sequence shown here is derived from an EMBL/GenBank/DDBJ whole genome shotgun (WGS) entry which is preliminary data.</text>
</comment>
<evidence type="ECO:0000313" key="3">
    <source>
        <dbReference type="Proteomes" id="UP000017133"/>
    </source>
</evidence>
<keyword evidence="3" id="KW-1185">Reference proteome</keyword>
<accession>U7QXX8</accession>
<dbReference type="Proteomes" id="UP000017133">
    <property type="component" value="Unassembled WGS sequence"/>
</dbReference>
<protein>
    <submittedName>
        <fullName evidence="2">Uncharacterized protein</fullName>
    </submittedName>
</protein>
<dbReference type="PATRIC" id="fig|1389415.4.peg.3380"/>
<evidence type="ECO:0000256" key="1">
    <source>
        <dbReference type="SAM" id="MobiDB-lite"/>
    </source>
</evidence>
<dbReference type="AlphaFoldDB" id="U7QXX8"/>
<sequence length="74" mass="8036">MNSIDDQNRLPPEKPVARRASQREGANGMFQGSLGERIEGVGASKMTNAPLAGTDAPLKFLRTAFFFENNLIGK</sequence>
<dbReference type="RefSeq" id="WP_023045457.1">
    <property type="nucleotide sequence ID" value="NZ_AXDT01000165.1"/>
</dbReference>
<feature type="region of interest" description="Disordered" evidence="1">
    <location>
        <begin position="1"/>
        <end position="33"/>
    </location>
</feature>
<dbReference type="EMBL" id="AXDT01000165">
    <property type="protein sequence ID" value="ERT11885.1"/>
    <property type="molecule type" value="Genomic_DNA"/>
</dbReference>
<feature type="compositionally biased region" description="Basic and acidic residues" evidence="1">
    <location>
        <begin position="1"/>
        <end position="16"/>
    </location>
</feature>
<reference evidence="2 3" key="1">
    <citation type="submission" date="2013-10" db="EMBL/GenBank/DDBJ databases">
        <title>Whole Genome Shotgun Sequence of Photorhabdus temperata J3.</title>
        <authorList>
            <person name="Park G.-S."/>
            <person name="Hong S.-J."/>
            <person name="Shin J.-H."/>
        </authorList>
    </citation>
    <scope>NUCLEOTIDE SEQUENCE [LARGE SCALE GENOMIC DNA]</scope>
    <source>
        <strain evidence="2 3">J3</strain>
    </source>
</reference>
<evidence type="ECO:0000313" key="2">
    <source>
        <dbReference type="EMBL" id="ERT11885.1"/>
    </source>
</evidence>
<organism evidence="2 3">
    <name type="scientific">Photorhabdus temperata J3</name>
    <dbReference type="NCBI Taxonomy" id="1389415"/>
    <lineage>
        <taxon>Bacteria</taxon>
        <taxon>Pseudomonadati</taxon>
        <taxon>Pseudomonadota</taxon>
        <taxon>Gammaproteobacteria</taxon>
        <taxon>Enterobacterales</taxon>
        <taxon>Morganellaceae</taxon>
        <taxon>Photorhabdus</taxon>
    </lineage>
</organism>
<gene>
    <name evidence="2" type="ORF">O185_16995</name>
</gene>
<name>U7QXX8_PHOTE</name>